<keyword evidence="4" id="KW-1185">Reference proteome</keyword>
<feature type="region of interest" description="Disordered" evidence="1">
    <location>
        <begin position="446"/>
        <end position="493"/>
    </location>
</feature>
<organism evidence="3 4">
    <name type="scientific">Hominilimicola fabiformis</name>
    <dbReference type="NCBI Taxonomy" id="2885356"/>
    <lineage>
        <taxon>Bacteria</taxon>
        <taxon>Bacillati</taxon>
        <taxon>Bacillota</taxon>
        <taxon>Clostridia</taxon>
        <taxon>Eubacteriales</taxon>
        <taxon>Oscillospiraceae</taxon>
        <taxon>Hominilimicola</taxon>
    </lineage>
</organism>
<reference evidence="3 4" key="1">
    <citation type="submission" date="2021-10" db="EMBL/GenBank/DDBJ databases">
        <title>Anaerobic single-cell dispensing facilitates the cultivation of human gut bacteria.</title>
        <authorList>
            <person name="Afrizal A."/>
        </authorList>
    </citation>
    <scope>NUCLEOTIDE SEQUENCE [LARGE SCALE GENOMIC DNA]</scope>
    <source>
        <strain evidence="3 4">CLA-AA-H232</strain>
    </source>
</reference>
<name>A0AAE3J9Y2_9FIRM</name>
<feature type="region of interest" description="Disordered" evidence="1">
    <location>
        <begin position="324"/>
        <end position="349"/>
    </location>
</feature>
<protein>
    <recommendedName>
        <fullName evidence="2">Transglutaminase-like domain-containing protein</fullName>
    </recommendedName>
</protein>
<evidence type="ECO:0000256" key="1">
    <source>
        <dbReference type="SAM" id="MobiDB-lite"/>
    </source>
</evidence>
<comment type="caution">
    <text evidence="3">The sequence shown here is derived from an EMBL/GenBank/DDBJ whole genome shotgun (WGS) entry which is preliminary data.</text>
</comment>
<dbReference type="RefSeq" id="WP_308456186.1">
    <property type="nucleotide sequence ID" value="NZ_JAJEQM010000006.1"/>
</dbReference>
<dbReference type="Gene3D" id="3.10.620.30">
    <property type="match status" value="1"/>
</dbReference>
<dbReference type="Proteomes" id="UP001198242">
    <property type="component" value="Unassembled WGS sequence"/>
</dbReference>
<dbReference type="PANTHER" id="PTHR46333">
    <property type="entry name" value="CYTOKINESIS PROTEIN 3"/>
    <property type="match status" value="1"/>
</dbReference>
<dbReference type="PANTHER" id="PTHR46333:SF2">
    <property type="entry name" value="CYTOKINESIS PROTEIN 3"/>
    <property type="match status" value="1"/>
</dbReference>
<dbReference type="InterPro" id="IPR038765">
    <property type="entry name" value="Papain-like_cys_pep_sf"/>
</dbReference>
<evidence type="ECO:0000313" key="4">
    <source>
        <dbReference type="Proteomes" id="UP001198242"/>
    </source>
</evidence>
<dbReference type="EMBL" id="JAJEQM010000006">
    <property type="protein sequence ID" value="MCC2210235.1"/>
    <property type="molecule type" value="Genomic_DNA"/>
</dbReference>
<feature type="compositionally biased region" description="Polar residues" evidence="1">
    <location>
        <begin position="327"/>
        <end position="349"/>
    </location>
</feature>
<sequence length="493" mass="54925">MIDDECNEIVSSVPKDATELEKVLFVHDYITSHYEYDMSYQNRNLYTTVRDKKCVCQGYSYLFMYIMNKYFEIECTTVPSDACNHMWNKVKVDGKWYNLDLTSDDPTPNLSSLANHTYFLLSDEELKAVSASSVSNSNGGLYVEEQDIHRTWNVNTWYGEPVITAEDDTYKDSIIHNVSGPVSFIDEKIYCFNDKNELSALDLSTNTFTPVYKDTSKYYWCVYGDNKSAYSSHFNVTVAFSGKLYFNSPNKVFEFDTKTNIAKEIYEYTEIPDISKTYLFGLTVKDGNLCAEYTTNLMNGVESFITIITAPKPTETPIVTETPTVTASPVPTETPNVTASPVPTETPNVTEVPKPVIAYESKITPKDDGTYTISVDKKLETTDTPILYVAEFDENNILIGLKAVPYTEPVSVSAHDDSQMLKAFVWNIGSQPISLVSQIVLTKPVASPTPTDVPTVTGTPTSTDTPTTTDTPIATVAPVSTDTPTATTPADRR</sequence>
<gene>
    <name evidence="3" type="ORF">LKE05_05455</name>
</gene>
<dbReference type="AlphaFoldDB" id="A0AAE3J9Y2"/>
<evidence type="ECO:0000259" key="2">
    <source>
        <dbReference type="Pfam" id="PF01841"/>
    </source>
</evidence>
<dbReference type="InterPro" id="IPR002931">
    <property type="entry name" value="Transglutaminase-like"/>
</dbReference>
<evidence type="ECO:0000313" key="3">
    <source>
        <dbReference type="EMBL" id="MCC2210235.1"/>
    </source>
</evidence>
<feature type="domain" description="Transglutaminase-like" evidence="2">
    <location>
        <begin position="15"/>
        <end position="100"/>
    </location>
</feature>
<proteinExistence type="predicted"/>
<dbReference type="InterPro" id="IPR052557">
    <property type="entry name" value="CAP/Cytokinesis_protein"/>
</dbReference>
<dbReference type="GO" id="GO:0005737">
    <property type="term" value="C:cytoplasm"/>
    <property type="evidence" value="ECO:0007669"/>
    <property type="project" value="TreeGrafter"/>
</dbReference>
<dbReference type="SUPFAM" id="SSF54001">
    <property type="entry name" value="Cysteine proteinases"/>
    <property type="match status" value="1"/>
</dbReference>
<accession>A0AAE3J9Y2</accession>
<dbReference type="Pfam" id="PF01841">
    <property type="entry name" value="Transglut_core"/>
    <property type="match status" value="1"/>
</dbReference>